<keyword evidence="1" id="KW-0732">Signal</keyword>
<dbReference type="RefSeq" id="WP_014544908.1">
    <property type="nucleotide sequence ID" value="NC_013410.1"/>
</dbReference>
<reference evidence="4" key="2">
    <citation type="submission" date="2010-08" db="EMBL/GenBank/DDBJ databases">
        <title>Complete sequence of Fibrobacter succinogenes subsp. succinogenes S85.</title>
        <authorList>
            <person name="Durkin A.S."/>
            <person name="Nelson K.E."/>
            <person name="Morrison M."/>
            <person name="Forsberg C.W."/>
            <person name="Wilson D.B."/>
            <person name="Russell J.B."/>
            <person name="Cann I.K.O."/>
            <person name="Mackie R.I."/>
            <person name="White B.A."/>
        </authorList>
    </citation>
    <scope>NUCLEOTIDE SEQUENCE [LARGE SCALE GENOMIC DNA]</scope>
    <source>
        <strain evidence="4">ATCC 19169 / S85</strain>
    </source>
</reference>
<evidence type="ECO:0000313" key="4">
    <source>
        <dbReference type="Proteomes" id="UP000000517"/>
    </source>
</evidence>
<evidence type="ECO:0000313" key="5">
    <source>
        <dbReference type="Proteomes" id="UP000001497"/>
    </source>
</evidence>
<dbReference type="AlphaFoldDB" id="C9RNC0"/>
<evidence type="ECO:0000313" key="3">
    <source>
        <dbReference type="EMBL" id="ADL26789.1"/>
    </source>
</evidence>
<dbReference type="OrthoDB" id="9777486at2"/>
<dbReference type="KEGG" id="fsu:Fisuc_2789"/>
<sequence length="402" mass="44478">MNNYGVVPAMCLALFSWAFACPVFTEFYPDPKDVSDQEGEYVEIRMDDFRAESLYVQFESKSVMAFVWPEAERFVLVHDSAQCLAREAAQDAPQAGVACGSLGKISLPNSRESVWKLWAGSCMDSVTVMQPKPGKVIQRVGLTDNWEFVEASKAVLESQEASDSLLEGVMAGLSPLRVTEVHHCPEEPMPEWVELYNSSEYPLPLEVFRFCDRGGALGKAGDSIQPYQAVLVSKDTSTLRAALNIPDIRMIQVSLGFLNNTEGTLRLCFRDETIDSVYWNKGTVSCPSGFNPLTMRREFTPGYLPKNVRNVSLAAKVPVEYKLSSRVVSKKGAPLRVIVESEYNVALSLLDSAGRRVWKTIVSAMSNEWVKVPAQEYLGIGAAFVSLSVGEYEDVVGILVRP</sequence>
<dbReference type="HOGENOM" id="CLU_684667_0_0_0"/>
<reference evidence="2 5" key="1">
    <citation type="submission" date="2009-10" db="EMBL/GenBank/DDBJ databases">
        <title>Complete sequence of Fibrobacter succinogenes subsp. succinogenes S85.</title>
        <authorList>
            <consortium name="US DOE Joint Genome Institute"/>
            <person name="Lucas S."/>
            <person name="Copeland A."/>
            <person name="Lapidus A."/>
            <person name="Glavina del Rio T."/>
            <person name="Tice H."/>
            <person name="Bruce D."/>
            <person name="Goodwin L."/>
            <person name="Pitluck S."/>
            <person name="Chertkov O."/>
            <person name="Detter J.C."/>
            <person name="Han C."/>
            <person name="Tapia R."/>
            <person name="Larimer F."/>
            <person name="Land M."/>
            <person name="Hauser L."/>
            <person name="Kyrpides N."/>
            <person name="Mikhailova N."/>
            <person name="Weimer P.J."/>
            <person name="Stevenson D.M."/>
            <person name="Boyum J."/>
            <person name="Brumm P.I."/>
            <person name="Mead D."/>
        </authorList>
    </citation>
    <scope>NUCLEOTIDE SEQUENCE [LARGE SCALE GENOMIC DNA]</scope>
    <source>
        <strain evidence="5">ATCC 19169 / S85</strain>
        <strain evidence="2">S85</strain>
    </source>
</reference>
<gene>
    <name evidence="2" type="ordered locus">Fisuc_2789</name>
    <name evidence="3" type="ordered locus">FSU_0041</name>
</gene>
<dbReference type="EMBL" id="CP001792">
    <property type="protein sequence ID" value="ACX76372.1"/>
    <property type="molecule type" value="Genomic_DNA"/>
</dbReference>
<proteinExistence type="predicted"/>
<dbReference type="STRING" id="59374.FSU_0041"/>
<protein>
    <recommendedName>
        <fullName evidence="6">Lamin Tail Domain</fullName>
    </recommendedName>
</protein>
<organism evidence="3 4">
    <name type="scientific">Fibrobacter succinogenes (strain ATCC 19169 / S85)</name>
    <dbReference type="NCBI Taxonomy" id="59374"/>
    <lineage>
        <taxon>Bacteria</taxon>
        <taxon>Pseudomonadati</taxon>
        <taxon>Fibrobacterota</taxon>
        <taxon>Fibrobacteria</taxon>
        <taxon>Fibrobacterales</taxon>
        <taxon>Fibrobacteraceae</taxon>
        <taxon>Fibrobacter</taxon>
    </lineage>
</organism>
<evidence type="ECO:0000313" key="2">
    <source>
        <dbReference type="EMBL" id="ACX76372.1"/>
    </source>
</evidence>
<feature type="signal peptide" evidence="1">
    <location>
        <begin position="1"/>
        <end position="20"/>
    </location>
</feature>
<evidence type="ECO:0008006" key="6">
    <source>
        <dbReference type="Google" id="ProtNLM"/>
    </source>
</evidence>
<dbReference type="Proteomes" id="UP000000517">
    <property type="component" value="Chromosome"/>
</dbReference>
<accession>C9RNC0</accession>
<dbReference type="KEGG" id="fsc:FSU_0041"/>
<dbReference type="Proteomes" id="UP000001497">
    <property type="component" value="Chromosome"/>
</dbReference>
<keyword evidence="5" id="KW-1185">Reference proteome</keyword>
<dbReference type="EMBL" id="CP002158">
    <property type="protein sequence ID" value="ADL26789.1"/>
    <property type="molecule type" value="Genomic_DNA"/>
</dbReference>
<name>C9RNC0_FIBSS</name>
<reference evidence="3" key="3">
    <citation type="submission" date="2010-08" db="EMBL/GenBank/DDBJ databases">
        <authorList>
            <person name="Durkin A.S."/>
            <person name="Nelson K.E."/>
            <person name="Morrison M."/>
            <person name="Forsberg C.W."/>
            <person name="Wilson D.B."/>
            <person name="Russell J.B."/>
            <person name="Cann I.K.O."/>
            <person name="Mackie R.I."/>
            <person name="White B.A."/>
        </authorList>
    </citation>
    <scope>NUCLEOTIDE SEQUENCE</scope>
    <source>
        <strain evidence="3">S85</strain>
    </source>
</reference>
<feature type="chain" id="PRO_5003001769" description="Lamin Tail Domain" evidence="1">
    <location>
        <begin position="21"/>
        <end position="402"/>
    </location>
</feature>
<evidence type="ECO:0000256" key="1">
    <source>
        <dbReference type="SAM" id="SignalP"/>
    </source>
</evidence>